<gene>
    <name evidence="3" type="ORF">SNAT2548_LOCUS28755</name>
</gene>
<evidence type="ECO:0000313" key="4">
    <source>
        <dbReference type="Proteomes" id="UP000604046"/>
    </source>
</evidence>
<feature type="region of interest" description="Disordered" evidence="1">
    <location>
        <begin position="1"/>
        <end position="46"/>
    </location>
</feature>
<dbReference type="OrthoDB" id="446080at2759"/>
<evidence type="ECO:0000313" key="3">
    <source>
        <dbReference type="EMBL" id="CAE7513703.1"/>
    </source>
</evidence>
<protein>
    <submittedName>
        <fullName evidence="3">Uncharacterized protein</fullName>
    </submittedName>
</protein>
<reference evidence="3" key="1">
    <citation type="submission" date="2021-02" db="EMBL/GenBank/DDBJ databases">
        <authorList>
            <person name="Dougan E. K."/>
            <person name="Rhodes N."/>
            <person name="Thang M."/>
            <person name="Chan C."/>
        </authorList>
    </citation>
    <scope>NUCLEOTIDE SEQUENCE</scope>
</reference>
<feature type="transmembrane region" description="Helical" evidence="2">
    <location>
        <begin position="317"/>
        <end position="335"/>
    </location>
</feature>
<comment type="caution">
    <text evidence="3">The sequence shown here is derived from an EMBL/GenBank/DDBJ whole genome shotgun (WGS) entry which is preliminary data.</text>
</comment>
<name>A0A812TBX4_9DINO</name>
<feature type="transmembrane region" description="Helical" evidence="2">
    <location>
        <begin position="246"/>
        <end position="265"/>
    </location>
</feature>
<proteinExistence type="predicted"/>
<dbReference type="AlphaFoldDB" id="A0A812TBX4"/>
<accession>A0A812TBX4</accession>
<dbReference type="Proteomes" id="UP000604046">
    <property type="component" value="Unassembled WGS sequence"/>
</dbReference>
<keyword evidence="2" id="KW-1133">Transmembrane helix</keyword>
<keyword evidence="2" id="KW-0472">Membrane</keyword>
<feature type="transmembrane region" description="Helical" evidence="2">
    <location>
        <begin position="159"/>
        <end position="184"/>
    </location>
</feature>
<evidence type="ECO:0000256" key="1">
    <source>
        <dbReference type="SAM" id="MobiDB-lite"/>
    </source>
</evidence>
<keyword evidence="4" id="KW-1185">Reference proteome</keyword>
<dbReference type="EMBL" id="CAJNDS010002529">
    <property type="protein sequence ID" value="CAE7513703.1"/>
    <property type="molecule type" value="Genomic_DNA"/>
</dbReference>
<organism evidence="3 4">
    <name type="scientific">Symbiodinium natans</name>
    <dbReference type="NCBI Taxonomy" id="878477"/>
    <lineage>
        <taxon>Eukaryota</taxon>
        <taxon>Sar</taxon>
        <taxon>Alveolata</taxon>
        <taxon>Dinophyceae</taxon>
        <taxon>Suessiales</taxon>
        <taxon>Symbiodiniaceae</taxon>
        <taxon>Symbiodinium</taxon>
    </lineage>
</organism>
<feature type="transmembrane region" description="Helical" evidence="2">
    <location>
        <begin position="347"/>
        <end position="365"/>
    </location>
</feature>
<sequence>MPGSGPGLAPEGDEAADGLPPAPAGAPKAKEAARKKTQKAETSLSTTVQAQGRLLAAQAEQLSEQAEKLALQDQRIHHLEQRLAGLWEEGLPGRSAEVVADVVEDNQVSDVIEVKLVTSHAEDEGQLQELTAVYEFEQSMWDATLLLFFSKATNAMDQAVLLFGFILNLVLQLALLITVSYIMLENPYTQQTVQEMLAWRVRSGHAEPNFDDSSGKSLLTRLCNQELWSYEQAEFKLMYDYLYKDVPGYILSSLAIIMWILTVMVEFRRCVEQALAVIHLPAIVPPEVAAVHDAAGKIAIQGIQPTKRCMALAMLSVPRFAVMLWLALFGCQYLAQTVNLQDIVLNAVALAFIMDVDELIAHVLLTERLRSMLPRIRPLPCVATIRRGGPSTPMCCPPKDLVRYVLTAGCVVAKRFIGCRL</sequence>
<evidence type="ECO:0000256" key="2">
    <source>
        <dbReference type="SAM" id="Phobius"/>
    </source>
</evidence>
<keyword evidence="2" id="KW-0812">Transmembrane</keyword>